<dbReference type="AlphaFoldDB" id="A0A382WZ44"/>
<name>A0A382WZ44_9ZZZZ</name>
<gene>
    <name evidence="1" type="ORF">METZ01_LOCUS417060</name>
</gene>
<protein>
    <submittedName>
        <fullName evidence="1">Uncharacterized protein</fullName>
    </submittedName>
</protein>
<dbReference type="EMBL" id="UINC01163742">
    <property type="protein sequence ID" value="SVD64206.1"/>
    <property type="molecule type" value="Genomic_DNA"/>
</dbReference>
<proteinExistence type="predicted"/>
<accession>A0A382WZ44</accession>
<reference evidence="1" key="1">
    <citation type="submission" date="2018-05" db="EMBL/GenBank/DDBJ databases">
        <authorList>
            <person name="Lanie J.A."/>
            <person name="Ng W.-L."/>
            <person name="Kazmierczak K.M."/>
            <person name="Andrzejewski T.M."/>
            <person name="Davidsen T.M."/>
            <person name="Wayne K.J."/>
            <person name="Tettelin H."/>
            <person name="Glass J.I."/>
            <person name="Rusch D."/>
            <person name="Podicherti R."/>
            <person name="Tsui H.-C.T."/>
            <person name="Winkler M.E."/>
        </authorList>
    </citation>
    <scope>NUCLEOTIDE SEQUENCE</scope>
</reference>
<organism evidence="1">
    <name type="scientific">marine metagenome</name>
    <dbReference type="NCBI Taxonomy" id="408172"/>
    <lineage>
        <taxon>unclassified sequences</taxon>
        <taxon>metagenomes</taxon>
        <taxon>ecological metagenomes</taxon>
    </lineage>
</organism>
<sequence length="45" mass="5158">MLQFGYWLSAIFLNYTCDTSQTRSSKRLRNNGAARVDVTPLMVMT</sequence>
<evidence type="ECO:0000313" key="1">
    <source>
        <dbReference type="EMBL" id="SVD64206.1"/>
    </source>
</evidence>